<reference evidence="1 2" key="1">
    <citation type="submission" date="2017-10" db="EMBL/GenBank/DDBJ databases">
        <title>Complete Genome Sequence of Faecalibacterium prausnitzii isolated from the gut of healthy adult Indian.</title>
        <authorList>
            <person name="Bag S."/>
            <person name="Ghosh T.S."/>
            <person name="Das B."/>
        </authorList>
    </citation>
    <scope>NUCLEOTIDE SEQUENCE [LARGE SCALE GENOMIC DNA]</scope>
    <source>
        <strain evidence="1 2">Indica</strain>
    </source>
</reference>
<dbReference type="EMBL" id="CP023819">
    <property type="protein sequence ID" value="ATL89410.1"/>
    <property type="molecule type" value="Genomic_DNA"/>
</dbReference>
<dbReference type="Proteomes" id="UP000223709">
    <property type="component" value="Chromosome"/>
</dbReference>
<organism evidence="1 2">
    <name type="scientific">Faecalibacterium prausnitzii</name>
    <dbReference type="NCBI Taxonomy" id="853"/>
    <lineage>
        <taxon>Bacteria</taxon>
        <taxon>Bacillati</taxon>
        <taxon>Bacillota</taxon>
        <taxon>Clostridia</taxon>
        <taxon>Eubacteriales</taxon>
        <taxon>Oscillospiraceae</taxon>
        <taxon>Faecalibacterium</taxon>
    </lineage>
</organism>
<proteinExistence type="predicted"/>
<evidence type="ECO:0000313" key="1">
    <source>
        <dbReference type="EMBL" id="ATL89410.1"/>
    </source>
</evidence>
<gene>
    <name evidence="1" type="ORF">CRH10_03320</name>
</gene>
<sequence>MPFRKDHLQLVTDAGATLDIGWDYGTPYSLDPINGVDVNLQKAQGVNQIGETVERQSVAGVSRELIIHCHSPHGDADAALLLEKLPYFTSGTMYFEDRFFCRFVLSKTPYTKSIHPYPVLDFMLFCPKPFWYDLTAQSFCINGFVPSFRLPINYSTPHRFGVRTSIGWLNAYNPGALSVPFTATLKSDGAVVNPCVLNILTSQSIRILTTLTPGQVIEIYRTTTDKLAVKRTEDGTEENIFALLDEDSDLLELAPGDNLLKATADSGETSLQVTVRFYPMVSGILPEVIS</sequence>
<dbReference type="RefSeq" id="WP_098922827.1">
    <property type="nucleotide sequence ID" value="NZ_CP023819.1"/>
</dbReference>
<accession>A0A291T8M3</accession>
<protein>
    <recommendedName>
        <fullName evidence="3">Phage tail family protein</fullName>
    </recommendedName>
</protein>
<evidence type="ECO:0008006" key="3">
    <source>
        <dbReference type="Google" id="ProtNLM"/>
    </source>
</evidence>
<dbReference type="AlphaFoldDB" id="A0A291T8M3"/>
<evidence type="ECO:0000313" key="2">
    <source>
        <dbReference type="Proteomes" id="UP000223709"/>
    </source>
</evidence>
<name>A0A291T8M3_9FIRM</name>